<dbReference type="AlphaFoldDB" id="A0A8H3DQV5"/>
<dbReference type="Pfam" id="PF00264">
    <property type="entry name" value="Tyrosinase"/>
    <property type="match status" value="1"/>
</dbReference>
<comment type="caution">
    <text evidence="4">The sequence shown here is derived from an EMBL/GenBank/DDBJ whole genome shotgun (WGS) entry which is preliminary data.</text>
</comment>
<keyword evidence="2" id="KW-0186">Copper</keyword>
<dbReference type="PANTHER" id="PTHR11474">
    <property type="entry name" value="TYROSINASE FAMILY MEMBER"/>
    <property type="match status" value="1"/>
</dbReference>
<name>A0A8H3DQV5_9AGAM</name>
<dbReference type="SUPFAM" id="SSF48056">
    <property type="entry name" value="Di-copper centre-containing domain"/>
    <property type="match status" value="1"/>
</dbReference>
<reference evidence="4" key="1">
    <citation type="submission" date="2021-01" db="EMBL/GenBank/DDBJ databases">
        <authorList>
            <person name="Kaushik A."/>
        </authorList>
    </citation>
    <scope>NUCLEOTIDE SEQUENCE</scope>
    <source>
        <strain evidence="4">AG6-10EEA</strain>
    </source>
</reference>
<sequence>MDHMPTFNRHCLARRFNNGNVANGMIGNMQGSLYSQTAVSTLMRRTDYINFSNNIEEGLHDVIHNVVAGDMATAFSPNDALFFLHHQQIDRLWAQWQGRNTTRLQDYRGNTVQGQGPTDGTFYPLAKLTDRLPVQGIRGTADVTVADVMDTTSDKLCYVYDK</sequence>
<protein>
    <recommendedName>
        <fullName evidence="3">Tyrosinase copper-binding domain-containing protein</fullName>
    </recommendedName>
</protein>
<dbReference type="InterPro" id="IPR050316">
    <property type="entry name" value="Tyrosinase/Hemocyanin"/>
</dbReference>
<gene>
    <name evidence="4" type="ORF">RDB_LOCUS181302</name>
</gene>
<evidence type="ECO:0000256" key="2">
    <source>
        <dbReference type="ARBA" id="ARBA00023008"/>
    </source>
</evidence>
<accession>A0A8H3DQV5</accession>
<evidence type="ECO:0000313" key="4">
    <source>
        <dbReference type="EMBL" id="CAE6536648.1"/>
    </source>
</evidence>
<feature type="domain" description="Tyrosinase copper-binding" evidence="3">
    <location>
        <begin position="8"/>
        <end position="98"/>
    </location>
</feature>
<dbReference type="Gene3D" id="1.10.1280.10">
    <property type="entry name" value="Di-copper center containing domain from catechol oxidase"/>
    <property type="match status" value="1"/>
</dbReference>
<evidence type="ECO:0000259" key="3">
    <source>
        <dbReference type="Pfam" id="PF00264"/>
    </source>
</evidence>
<dbReference type="Proteomes" id="UP000663853">
    <property type="component" value="Unassembled WGS sequence"/>
</dbReference>
<organism evidence="4 5">
    <name type="scientific">Rhizoctonia solani</name>
    <dbReference type="NCBI Taxonomy" id="456999"/>
    <lineage>
        <taxon>Eukaryota</taxon>
        <taxon>Fungi</taxon>
        <taxon>Dikarya</taxon>
        <taxon>Basidiomycota</taxon>
        <taxon>Agaricomycotina</taxon>
        <taxon>Agaricomycetes</taxon>
        <taxon>Cantharellales</taxon>
        <taxon>Ceratobasidiaceae</taxon>
        <taxon>Rhizoctonia</taxon>
    </lineage>
</organism>
<evidence type="ECO:0000313" key="5">
    <source>
        <dbReference type="Proteomes" id="UP000663853"/>
    </source>
</evidence>
<proteinExistence type="predicted"/>
<dbReference type="PANTHER" id="PTHR11474:SF126">
    <property type="entry name" value="TYROSINASE-LIKE PROTEIN TYR-1-RELATED"/>
    <property type="match status" value="1"/>
</dbReference>
<dbReference type="EMBL" id="CAJMXA010004187">
    <property type="protein sequence ID" value="CAE6536648.1"/>
    <property type="molecule type" value="Genomic_DNA"/>
</dbReference>
<dbReference type="GO" id="GO:0046872">
    <property type="term" value="F:metal ion binding"/>
    <property type="evidence" value="ECO:0007669"/>
    <property type="project" value="UniProtKB-KW"/>
</dbReference>
<evidence type="ECO:0000256" key="1">
    <source>
        <dbReference type="ARBA" id="ARBA00022723"/>
    </source>
</evidence>
<dbReference type="InterPro" id="IPR002227">
    <property type="entry name" value="Tyrosinase_Cu-bd"/>
</dbReference>
<dbReference type="GO" id="GO:0016491">
    <property type="term" value="F:oxidoreductase activity"/>
    <property type="evidence" value="ECO:0007669"/>
    <property type="project" value="InterPro"/>
</dbReference>
<keyword evidence="1" id="KW-0479">Metal-binding</keyword>
<dbReference type="InterPro" id="IPR008922">
    <property type="entry name" value="Di-copper_centre_dom_sf"/>
</dbReference>